<evidence type="ECO:0000256" key="1">
    <source>
        <dbReference type="ARBA" id="ARBA00023015"/>
    </source>
</evidence>
<keyword evidence="2" id="KW-0238">DNA-binding</keyword>
<dbReference type="InterPro" id="IPR050397">
    <property type="entry name" value="Env_Response_Regulators"/>
</dbReference>
<dbReference type="Gene3D" id="1.10.10.10">
    <property type="entry name" value="Winged helix-like DNA-binding domain superfamily/Winged helix DNA-binding domain"/>
    <property type="match status" value="1"/>
</dbReference>
<sequence length="231" mass="26165">MLNEFEQVLDQPSRSSSKQTYEESQIVARDPALDWFLTHCHIHKYPAKSTLIHAGEPAETLYFLIKGSVTVSAKDDEGKEMILSYLGNGEFFGEAGLFDEDSKRSAWVKTKTPCEIAEISYKKYRQLIQVNPEILMFLTAQLARRLQNTSRQVSNLAFLDVAGRIAQTLMHLARQPEAMTHPDGMQIKITRQEIGQMVGCSRETVGRIIKMLEDQNLIYAHGKTIVVYGAR</sequence>
<dbReference type="Pfam" id="PF13545">
    <property type="entry name" value="HTH_Crp_2"/>
    <property type="match status" value="1"/>
</dbReference>
<dbReference type="InterPro" id="IPR012318">
    <property type="entry name" value="HTH_CRP"/>
</dbReference>
<gene>
    <name evidence="7" type="ORF">BKG89_08645</name>
</gene>
<proteinExistence type="predicted"/>
<dbReference type="SMART" id="SM00419">
    <property type="entry name" value="HTH_CRP"/>
    <property type="match status" value="1"/>
</dbReference>
<reference evidence="7 8" key="1">
    <citation type="submission" date="2016-10" db="EMBL/GenBank/DDBJ databases">
        <title>Rodentibacter gen. nov. and new species.</title>
        <authorList>
            <person name="Christensen H."/>
        </authorList>
    </citation>
    <scope>NUCLEOTIDE SEQUENCE [LARGE SCALE GENOMIC DNA]</scope>
    <source>
        <strain evidence="7 8">1998236014</strain>
    </source>
</reference>
<dbReference type="PANTHER" id="PTHR24567:SF68">
    <property type="entry name" value="DNA-BINDING TRANSCRIPTIONAL DUAL REGULATOR CRP"/>
    <property type="match status" value="1"/>
</dbReference>
<comment type="caution">
    <text evidence="7">The sequence shown here is derived from an EMBL/GenBank/DDBJ whole genome shotgun (WGS) entry which is preliminary data.</text>
</comment>
<dbReference type="CDD" id="cd00092">
    <property type="entry name" value="HTH_CRP"/>
    <property type="match status" value="1"/>
</dbReference>
<dbReference type="RefSeq" id="WP_077464106.1">
    <property type="nucleotide sequence ID" value="NZ_MLAA01000037.1"/>
</dbReference>
<evidence type="ECO:0000259" key="6">
    <source>
        <dbReference type="PROSITE" id="PS51063"/>
    </source>
</evidence>
<dbReference type="PANTHER" id="PTHR24567">
    <property type="entry name" value="CRP FAMILY TRANSCRIPTIONAL REGULATORY PROTEIN"/>
    <property type="match status" value="1"/>
</dbReference>
<dbReference type="Pfam" id="PF00027">
    <property type="entry name" value="cNMP_binding"/>
    <property type="match status" value="1"/>
</dbReference>
<evidence type="ECO:0000313" key="7">
    <source>
        <dbReference type="EMBL" id="OOF67905.1"/>
    </source>
</evidence>
<protein>
    <submittedName>
        <fullName evidence="7">Transcriptional regulator Crp</fullName>
    </submittedName>
</protein>
<dbReference type="Proteomes" id="UP000188820">
    <property type="component" value="Unassembled WGS sequence"/>
</dbReference>
<feature type="domain" description="HTH crp-type" evidence="6">
    <location>
        <begin position="159"/>
        <end position="231"/>
    </location>
</feature>
<dbReference type="InterPro" id="IPR018335">
    <property type="entry name" value="Tscrpt_reg_HTH_Crp-type_CS"/>
</dbReference>
<dbReference type="PROSITE" id="PS50042">
    <property type="entry name" value="CNMP_BINDING_3"/>
    <property type="match status" value="1"/>
</dbReference>
<dbReference type="SUPFAM" id="SSF46785">
    <property type="entry name" value="Winged helix' DNA-binding domain"/>
    <property type="match status" value="1"/>
</dbReference>
<organism evidence="7 8">
    <name type="scientific">Rodentibacter caecimuris</name>
    <dbReference type="NCBI Taxonomy" id="1796644"/>
    <lineage>
        <taxon>Bacteria</taxon>
        <taxon>Pseudomonadati</taxon>
        <taxon>Pseudomonadota</taxon>
        <taxon>Gammaproteobacteria</taxon>
        <taxon>Pasteurellales</taxon>
        <taxon>Pasteurellaceae</taxon>
        <taxon>Rodentibacter</taxon>
    </lineage>
</organism>
<evidence type="ECO:0000256" key="2">
    <source>
        <dbReference type="ARBA" id="ARBA00023125"/>
    </source>
</evidence>
<keyword evidence="3" id="KW-0804">Transcription</keyword>
<dbReference type="InterPro" id="IPR000595">
    <property type="entry name" value="cNMP-bd_dom"/>
</dbReference>
<keyword evidence="1" id="KW-0805">Transcription regulation</keyword>
<dbReference type="InterPro" id="IPR014710">
    <property type="entry name" value="RmlC-like_jellyroll"/>
</dbReference>
<evidence type="ECO:0000259" key="5">
    <source>
        <dbReference type="PROSITE" id="PS50042"/>
    </source>
</evidence>
<dbReference type="SMART" id="SM00100">
    <property type="entry name" value="cNMP"/>
    <property type="match status" value="1"/>
</dbReference>
<dbReference type="PRINTS" id="PR00034">
    <property type="entry name" value="HTHCRP"/>
</dbReference>
<dbReference type="NCBIfam" id="NF008732">
    <property type="entry name" value="PRK11753.1"/>
    <property type="match status" value="1"/>
</dbReference>
<feature type="compositionally biased region" description="Polar residues" evidence="4">
    <location>
        <begin position="10"/>
        <end position="22"/>
    </location>
</feature>
<dbReference type="SUPFAM" id="SSF51206">
    <property type="entry name" value="cAMP-binding domain-like"/>
    <property type="match status" value="1"/>
</dbReference>
<evidence type="ECO:0000256" key="3">
    <source>
        <dbReference type="ARBA" id="ARBA00023163"/>
    </source>
</evidence>
<dbReference type="PROSITE" id="PS00042">
    <property type="entry name" value="HTH_CRP_1"/>
    <property type="match status" value="1"/>
</dbReference>
<dbReference type="EMBL" id="MLAA01000037">
    <property type="protein sequence ID" value="OOF67905.1"/>
    <property type="molecule type" value="Genomic_DNA"/>
</dbReference>
<accession>A0ABX3KVY0</accession>
<dbReference type="InterPro" id="IPR018488">
    <property type="entry name" value="cNMP-bd_CS"/>
</dbReference>
<name>A0ABX3KVY0_9PAST</name>
<dbReference type="CDD" id="cd00038">
    <property type="entry name" value="CAP_ED"/>
    <property type="match status" value="1"/>
</dbReference>
<keyword evidence="8" id="KW-1185">Reference proteome</keyword>
<dbReference type="InterPro" id="IPR036388">
    <property type="entry name" value="WH-like_DNA-bd_sf"/>
</dbReference>
<feature type="domain" description="Cyclic nucleotide-binding" evidence="5">
    <location>
        <begin position="45"/>
        <end position="145"/>
    </location>
</feature>
<evidence type="ECO:0000256" key="4">
    <source>
        <dbReference type="SAM" id="MobiDB-lite"/>
    </source>
</evidence>
<dbReference type="Gene3D" id="2.60.120.10">
    <property type="entry name" value="Jelly Rolls"/>
    <property type="match status" value="1"/>
</dbReference>
<evidence type="ECO:0000313" key="8">
    <source>
        <dbReference type="Proteomes" id="UP000188820"/>
    </source>
</evidence>
<feature type="region of interest" description="Disordered" evidence="4">
    <location>
        <begin position="1"/>
        <end position="22"/>
    </location>
</feature>
<dbReference type="PROSITE" id="PS51063">
    <property type="entry name" value="HTH_CRP_2"/>
    <property type="match status" value="1"/>
</dbReference>
<dbReference type="InterPro" id="IPR036390">
    <property type="entry name" value="WH_DNA-bd_sf"/>
</dbReference>
<dbReference type="PROSITE" id="PS00888">
    <property type="entry name" value="CNMP_BINDING_1"/>
    <property type="match status" value="1"/>
</dbReference>
<dbReference type="PROSITE" id="PS00889">
    <property type="entry name" value="CNMP_BINDING_2"/>
    <property type="match status" value="1"/>
</dbReference>
<dbReference type="InterPro" id="IPR018490">
    <property type="entry name" value="cNMP-bd_dom_sf"/>
</dbReference>